<comment type="caution">
    <text evidence="3">The sequence shown here is derived from an EMBL/GenBank/DDBJ whole genome shotgun (WGS) entry which is preliminary data.</text>
</comment>
<feature type="non-terminal residue" evidence="3">
    <location>
        <position position="1"/>
    </location>
</feature>
<feature type="region of interest" description="Disordered" evidence="1">
    <location>
        <begin position="120"/>
        <end position="140"/>
    </location>
</feature>
<dbReference type="InterPro" id="IPR002611">
    <property type="entry name" value="IstB_ATP-bd"/>
</dbReference>
<dbReference type="Proteomes" id="UP001166191">
    <property type="component" value="Unassembled WGS sequence"/>
</dbReference>
<proteinExistence type="predicted"/>
<protein>
    <submittedName>
        <fullName evidence="3">ATP-binding protein</fullName>
    </submittedName>
</protein>
<dbReference type="EMBL" id="JAHKNG010000098">
    <property type="protein sequence ID" value="MBU3032418.1"/>
    <property type="molecule type" value="Genomic_DNA"/>
</dbReference>
<sequence length="140" mass="15711">LEAAITKLDKFDLLILDDLAYVTKDQAETSVLFELISARYERRSIMITANQPFGEWNKVFPDPAMTLAAVDRLVHHATIFEMNVESYRRRAALEAKRQRGRPASFATINNTPLIDAARQSETKEELASDNQDAIVADAAT</sequence>
<evidence type="ECO:0000256" key="1">
    <source>
        <dbReference type="SAM" id="MobiDB-lite"/>
    </source>
</evidence>
<evidence type="ECO:0000313" key="4">
    <source>
        <dbReference type="Proteomes" id="UP001166191"/>
    </source>
</evidence>
<reference evidence="3" key="1">
    <citation type="submission" date="2021-06" db="EMBL/GenBank/DDBJ databases">
        <title>Paracoccus bacterium XHP0099 sp. nov., isolated from the surface waters of the Yellow Sea.</title>
        <authorList>
            <person name="Xue H."/>
            <person name="Zhang D."/>
        </authorList>
    </citation>
    <scope>NUCLEOTIDE SEQUENCE</scope>
    <source>
        <strain evidence="3">XHP0099</strain>
    </source>
</reference>
<keyword evidence="4" id="KW-1185">Reference proteome</keyword>
<organism evidence="3 4">
    <name type="scientific">Paracoccus marinaquae</name>
    <dbReference type="NCBI Taxonomy" id="2841926"/>
    <lineage>
        <taxon>Bacteria</taxon>
        <taxon>Pseudomonadati</taxon>
        <taxon>Pseudomonadota</taxon>
        <taxon>Alphaproteobacteria</taxon>
        <taxon>Rhodobacterales</taxon>
        <taxon>Paracoccaceae</taxon>
        <taxon>Paracoccus</taxon>
    </lineage>
</organism>
<feature type="domain" description="IstB-like ATP-binding" evidence="2">
    <location>
        <begin position="4"/>
        <end position="94"/>
    </location>
</feature>
<dbReference type="GO" id="GO:0005524">
    <property type="term" value="F:ATP binding"/>
    <property type="evidence" value="ECO:0007669"/>
    <property type="project" value="UniProtKB-KW"/>
</dbReference>
<evidence type="ECO:0000259" key="2">
    <source>
        <dbReference type="Pfam" id="PF01695"/>
    </source>
</evidence>
<evidence type="ECO:0000313" key="3">
    <source>
        <dbReference type="EMBL" id="MBU3032418.1"/>
    </source>
</evidence>
<name>A0ABS6AP86_9RHOB</name>
<gene>
    <name evidence="3" type="ORF">KNW02_20335</name>
</gene>
<dbReference type="RefSeq" id="WP_216035000.1">
    <property type="nucleotide sequence ID" value="NZ_JAHKNG010000098.1"/>
</dbReference>
<accession>A0ABS6AP86</accession>
<dbReference type="Pfam" id="PF01695">
    <property type="entry name" value="IstB_IS21"/>
    <property type="match status" value="1"/>
</dbReference>
<keyword evidence="3" id="KW-0067">ATP-binding</keyword>
<keyword evidence="3" id="KW-0547">Nucleotide-binding</keyword>